<evidence type="ECO:0000259" key="6">
    <source>
        <dbReference type="Pfam" id="PF04893"/>
    </source>
</evidence>
<keyword evidence="4 5" id="KW-0472">Membrane</keyword>
<evidence type="ECO:0000256" key="4">
    <source>
        <dbReference type="ARBA" id="ARBA00023136"/>
    </source>
</evidence>
<dbReference type="InterPro" id="IPR006977">
    <property type="entry name" value="Yip1_dom"/>
</dbReference>
<dbReference type="GO" id="GO:0016020">
    <property type="term" value="C:membrane"/>
    <property type="evidence" value="ECO:0007669"/>
    <property type="project" value="UniProtKB-SubCell"/>
</dbReference>
<keyword evidence="2 5" id="KW-0812">Transmembrane</keyword>
<evidence type="ECO:0000313" key="7">
    <source>
        <dbReference type="EMBL" id="CAA9571960.1"/>
    </source>
</evidence>
<evidence type="ECO:0000256" key="3">
    <source>
        <dbReference type="ARBA" id="ARBA00022989"/>
    </source>
</evidence>
<proteinExistence type="predicted"/>
<evidence type="ECO:0000256" key="5">
    <source>
        <dbReference type="SAM" id="Phobius"/>
    </source>
</evidence>
<keyword evidence="3 5" id="KW-1133">Transmembrane helix</keyword>
<dbReference type="AlphaFoldDB" id="A0A6J4V8U0"/>
<feature type="transmembrane region" description="Helical" evidence="5">
    <location>
        <begin position="43"/>
        <end position="59"/>
    </location>
</feature>
<reference evidence="7" key="1">
    <citation type="submission" date="2020-02" db="EMBL/GenBank/DDBJ databases">
        <authorList>
            <person name="Meier V. D."/>
        </authorList>
    </citation>
    <scope>NUCLEOTIDE SEQUENCE</scope>
    <source>
        <strain evidence="7">AVDCRST_MAG33</strain>
    </source>
</reference>
<feature type="transmembrane region" description="Helical" evidence="5">
    <location>
        <begin position="160"/>
        <end position="186"/>
    </location>
</feature>
<organism evidence="7">
    <name type="scientific">uncultured Thermomicrobiales bacterium</name>
    <dbReference type="NCBI Taxonomy" id="1645740"/>
    <lineage>
        <taxon>Bacteria</taxon>
        <taxon>Pseudomonadati</taxon>
        <taxon>Thermomicrobiota</taxon>
        <taxon>Thermomicrobia</taxon>
        <taxon>Thermomicrobiales</taxon>
        <taxon>environmental samples</taxon>
    </lineage>
</organism>
<protein>
    <recommendedName>
        <fullName evidence="6">Yip1 domain-containing protein</fullName>
    </recommendedName>
</protein>
<dbReference type="EMBL" id="CADCWK010000312">
    <property type="protein sequence ID" value="CAA9571960.1"/>
    <property type="molecule type" value="Genomic_DNA"/>
</dbReference>
<evidence type="ECO:0000256" key="2">
    <source>
        <dbReference type="ARBA" id="ARBA00022692"/>
    </source>
</evidence>
<feature type="transmembrane region" description="Helical" evidence="5">
    <location>
        <begin position="116"/>
        <end position="140"/>
    </location>
</feature>
<name>A0A6J4V8U0_9BACT</name>
<gene>
    <name evidence="7" type="ORF">AVDCRST_MAG33-2620</name>
</gene>
<accession>A0A6J4V8U0</accession>
<dbReference type="Pfam" id="PF04893">
    <property type="entry name" value="Yip1"/>
    <property type="match status" value="1"/>
</dbReference>
<feature type="transmembrane region" description="Helical" evidence="5">
    <location>
        <begin position="65"/>
        <end position="86"/>
    </location>
</feature>
<sequence length="190" mass="19566">MYGGTYTQPAGRRSFTDRMVAAARLDRSAYEEVEHDRGATSQAAIVILVAAVAAAIGQADEGGNGLVAGLIGGLLAWLVSSAFIYVAGTRIIPSDRVEADLGQVLRTQGFAAVPNLLLFVAAIPLFGGLVALAVGIWYLVTRVIAIQAALESSLGRAVGIAIIAVILEFIVLGLIGLVFGVGLFAIGTIT</sequence>
<comment type="subcellular location">
    <subcellularLocation>
        <location evidence="1">Membrane</location>
        <topology evidence="1">Multi-pass membrane protein</topology>
    </subcellularLocation>
</comment>
<evidence type="ECO:0000256" key="1">
    <source>
        <dbReference type="ARBA" id="ARBA00004141"/>
    </source>
</evidence>
<feature type="domain" description="Yip1" evidence="6">
    <location>
        <begin position="30"/>
        <end position="174"/>
    </location>
</feature>